<evidence type="ECO:0000313" key="1">
    <source>
        <dbReference type="EMBL" id="GIY14492.1"/>
    </source>
</evidence>
<evidence type="ECO:0000313" key="2">
    <source>
        <dbReference type="Proteomes" id="UP001054945"/>
    </source>
</evidence>
<proteinExistence type="predicted"/>
<keyword evidence="2" id="KW-1185">Reference proteome</keyword>
<dbReference type="EMBL" id="BPLR01007091">
    <property type="protein sequence ID" value="GIY14492.1"/>
    <property type="molecule type" value="Genomic_DNA"/>
</dbReference>
<accession>A0AAV4R299</accession>
<dbReference type="Proteomes" id="UP001054945">
    <property type="component" value="Unassembled WGS sequence"/>
</dbReference>
<protein>
    <submittedName>
        <fullName evidence="1">Uncharacterized protein</fullName>
    </submittedName>
</protein>
<reference evidence="1 2" key="1">
    <citation type="submission" date="2021-06" db="EMBL/GenBank/DDBJ databases">
        <title>Caerostris extrusa draft genome.</title>
        <authorList>
            <person name="Kono N."/>
            <person name="Arakawa K."/>
        </authorList>
    </citation>
    <scope>NUCLEOTIDE SEQUENCE [LARGE SCALE GENOMIC DNA]</scope>
</reference>
<sequence>MRRFKLGKHLLPLRRYKVMELIHFPFAVWISIYVKSLPATSGECSRRTPSNIGHPAITLIFPPSLSYNLYSVDFFLLPLLDLSLSFFNEWVLGYSAGLSNPIVKVALQI</sequence>
<comment type="caution">
    <text evidence="1">The sequence shown here is derived from an EMBL/GenBank/DDBJ whole genome shotgun (WGS) entry which is preliminary data.</text>
</comment>
<gene>
    <name evidence="1" type="ORF">CEXT_435491</name>
</gene>
<dbReference type="AlphaFoldDB" id="A0AAV4R299"/>
<name>A0AAV4R299_CAEEX</name>
<organism evidence="1 2">
    <name type="scientific">Caerostris extrusa</name>
    <name type="common">Bark spider</name>
    <name type="synonym">Caerostris bankana</name>
    <dbReference type="NCBI Taxonomy" id="172846"/>
    <lineage>
        <taxon>Eukaryota</taxon>
        <taxon>Metazoa</taxon>
        <taxon>Ecdysozoa</taxon>
        <taxon>Arthropoda</taxon>
        <taxon>Chelicerata</taxon>
        <taxon>Arachnida</taxon>
        <taxon>Araneae</taxon>
        <taxon>Araneomorphae</taxon>
        <taxon>Entelegynae</taxon>
        <taxon>Araneoidea</taxon>
        <taxon>Araneidae</taxon>
        <taxon>Caerostris</taxon>
    </lineage>
</organism>